<evidence type="ECO:0000313" key="2">
    <source>
        <dbReference type="Proteomes" id="UP000828048"/>
    </source>
</evidence>
<reference evidence="1 2" key="1">
    <citation type="journal article" date="2021" name="Hortic Res">
        <title>High-quality reference genome and annotation aids understanding of berry development for evergreen blueberry (Vaccinium darrowii).</title>
        <authorList>
            <person name="Yu J."/>
            <person name="Hulse-Kemp A.M."/>
            <person name="Babiker E."/>
            <person name="Staton M."/>
        </authorList>
    </citation>
    <scope>NUCLEOTIDE SEQUENCE [LARGE SCALE GENOMIC DNA]</scope>
    <source>
        <strain evidence="2">cv. NJ 8807/NJ 8810</strain>
        <tissue evidence="1">Young leaf</tissue>
    </source>
</reference>
<evidence type="ECO:0000313" key="1">
    <source>
        <dbReference type="EMBL" id="KAH7837309.1"/>
    </source>
</evidence>
<comment type="caution">
    <text evidence="1">The sequence shown here is derived from an EMBL/GenBank/DDBJ whole genome shotgun (WGS) entry which is preliminary data.</text>
</comment>
<protein>
    <submittedName>
        <fullName evidence="1">Uncharacterized protein</fullName>
    </submittedName>
</protein>
<name>A0ACB7X9M3_9ERIC</name>
<accession>A0ACB7X9M3</accession>
<proteinExistence type="predicted"/>
<sequence>MEIIQILIKILTTIAVVVGVGVVVRLYNALVKNPEKVRAVLQKQGIGGPPSTFLLGNILEIKKAISSPPPPPPSQPEATNISETSAGDDDHEAQISHNYDANILPFFVGWRQKYGKLFTFSLGTKQIIHVNRTDIVKEITRITSLNLGRPSYLRKELGPLFGEGILTSNGPTWQYQKKILAPELHIDKVKGMTSLVWDSATGLLNSWKSKVEAEEGGIANIHVDQDFLDFSGDVISKACFGSNYSKGKDIFGKLNTLKDAMAKKIFFVGVPGLSNLPTKNNREIWGLVKEIHTLIVKVVKERKESRQSHKDLLQTVLEGAENAEMSRDAKEQFIVDNCKNIYLAAQETVAITAAWCLVLLASNPDWQARVRAEVVEIWGGQIPDSEMLRKVKLMTMVIQETLRLYPPGMALSREALTDVNIGGINVPKGVNLWTMVMKLHTDPDTWGPDSYDFNPERFANGISGACKVPQSYMPFGFGPRVCLGQNLAMLELKMIVGLIVSNFTLSLSPNYVHSPIMKFVIEPKHGINLLVKKL</sequence>
<gene>
    <name evidence="1" type="ORF">Vadar_012381</name>
</gene>
<keyword evidence="2" id="KW-1185">Reference proteome</keyword>
<dbReference type="Proteomes" id="UP000828048">
    <property type="component" value="Chromosome 6"/>
</dbReference>
<dbReference type="EMBL" id="CM037156">
    <property type="protein sequence ID" value="KAH7837309.1"/>
    <property type="molecule type" value="Genomic_DNA"/>
</dbReference>
<organism evidence="1 2">
    <name type="scientific">Vaccinium darrowii</name>
    <dbReference type="NCBI Taxonomy" id="229202"/>
    <lineage>
        <taxon>Eukaryota</taxon>
        <taxon>Viridiplantae</taxon>
        <taxon>Streptophyta</taxon>
        <taxon>Embryophyta</taxon>
        <taxon>Tracheophyta</taxon>
        <taxon>Spermatophyta</taxon>
        <taxon>Magnoliopsida</taxon>
        <taxon>eudicotyledons</taxon>
        <taxon>Gunneridae</taxon>
        <taxon>Pentapetalae</taxon>
        <taxon>asterids</taxon>
        <taxon>Ericales</taxon>
        <taxon>Ericaceae</taxon>
        <taxon>Vaccinioideae</taxon>
        <taxon>Vaccinieae</taxon>
        <taxon>Vaccinium</taxon>
    </lineage>
</organism>